<dbReference type="AlphaFoldDB" id="A0A8K1CIP5"/>
<proteinExistence type="predicted"/>
<feature type="region of interest" description="Disordered" evidence="5">
    <location>
        <begin position="733"/>
        <end position="752"/>
    </location>
</feature>
<evidence type="ECO:0000256" key="5">
    <source>
        <dbReference type="SAM" id="MobiDB-lite"/>
    </source>
</evidence>
<keyword evidence="8" id="KW-1185">Reference proteome</keyword>
<evidence type="ECO:0000256" key="3">
    <source>
        <dbReference type="ARBA" id="ARBA00022833"/>
    </source>
</evidence>
<evidence type="ECO:0000259" key="6">
    <source>
        <dbReference type="PROSITE" id="PS50016"/>
    </source>
</evidence>
<dbReference type="InterPro" id="IPR019787">
    <property type="entry name" value="Znf_PHD-finger"/>
</dbReference>
<dbReference type="InterPro" id="IPR013083">
    <property type="entry name" value="Znf_RING/FYVE/PHD"/>
</dbReference>
<dbReference type="InterPro" id="IPR001965">
    <property type="entry name" value="Znf_PHD"/>
</dbReference>
<keyword evidence="2 4" id="KW-0863">Zinc-finger</keyword>
<sequence length="782" mass="86800">MAVEGDSVESPATKRQKLETTVEKSASGEAVVGSTDKKIGDTVMSNPADDASEATGTNEKTVAPPVCIACPRVDSTPADPVITCVKCTGTVHWRCYHDASATDDVNMREESWTCELCQAPTDEPVTCVYCHQPGDQLLCRVDTSHWKPSLQSSSPSSFAHVLCIQWDPFSVNDEQCRVDSWDLDRLELPVPPCCFCHSDQGVRIQCRKDACGRFFHAKCASAPQCGYLEIQRDGFPLRHAYCDRHHQTREDVNDLVTKITTKSIANLLPRDAATKLLAITRRQRNYDTLDAFLVEIVSLLVDVCKKDLKTSKSDPPVYNTRRLQVLQLVLDHIPQFRRIYDPVTLSKQASDLIEDADLRHVLQKTFNPSRFVRKYAGPIKPSDRCHVCHEPFQERQHIFYCTGTDGQHAQHWKCTKRRSNAKDRSSAGAKKTKKTVPMLQQGMWKDVKVPKGLPSISDEVACGLCRAPIDARAVIAGRKEASRLEFERPPSAFAYGGCYVNMMDAKSAAAAGLRTNRTTVAVATKANGSSKSASKSSKRGEVESAPVLAPPKMERINVRRTTRWIACLGQVIKLVVKAQREGKVAESQVPTEHTETPADDLKAETPAKDKATEVDAVEPATPADTTVVEIPPATPLPDAETPEPSENLDENEGSSASAPPQPSRLPALALAYLEEAKKVVRPFDAYALSEMESAHQMMEQRNGPGLSVLRNLIDEYTRFVYIKHTRAVEKATNEKRKRQEMEAQAAREQERKRIDREAEMALKKQMLAMRKKQRLAKAASST</sequence>
<feature type="domain" description="PHD-type" evidence="6">
    <location>
        <begin position="64"/>
        <end position="120"/>
    </location>
</feature>
<name>A0A8K1CIP5_PYTOL</name>
<gene>
    <name evidence="7" type="ORF">Poli38472_005495</name>
</gene>
<dbReference type="GO" id="GO:0008270">
    <property type="term" value="F:zinc ion binding"/>
    <property type="evidence" value="ECO:0007669"/>
    <property type="project" value="UniProtKB-KW"/>
</dbReference>
<dbReference type="EMBL" id="SPLM01000073">
    <property type="protein sequence ID" value="TMW62877.1"/>
    <property type="molecule type" value="Genomic_DNA"/>
</dbReference>
<dbReference type="OrthoDB" id="103973at2759"/>
<feature type="region of interest" description="Disordered" evidence="5">
    <location>
        <begin position="1"/>
        <end position="58"/>
    </location>
</feature>
<comment type="caution">
    <text evidence="7">The sequence shown here is derived from an EMBL/GenBank/DDBJ whole genome shotgun (WGS) entry which is preliminary data.</text>
</comment>
<dbReference type="PROSITE" id="PS50016">
    <property type="entry name" value="ZF_PHD_2"/>
    <property type="match status" value="1"/>
</dbReference>
<reference evidence="7" key="1">
    <citation type="submission" date="2019-03" db="EMBL/GenBank/DDBJ databases">
        <title>Long read genome sequence of the mycoparasitic Pythium oligandrum ATCC 38472 isolated from sugarbeet rhizosphere.</title>
        <authorList>
            <person name="Gaulin E."/>
        </authorList>
    </citation>
    <scope>NUCLEOTIDE SEQUENCE</scope>
    <source>
        <strain evidence="7">ATCC 38472_TT</strain>
    </source>
</reference>
<evidence type="ECO:0000256" key="2">
    <source>
        <dbReference type="ARBA" id="ARBA00022771"/>
    </source>
</evidence>
<keyword evidence="1" id="KW-0479">Metal-binding</keyword>
<dbReference type="InterPro" id="IPR011011">
    <property type="entry name" value="Znf_FYVE_PHD"/>
</dbReference>
<feature type="region of interest" description="Disordered" evidence="5">
    <location>
        <begin position="523"/>
        <end position="545"/>
    </location>
</feature>
<evidence type="ECO:0000313" key="8">
    <source>
        <dbReference type="Proteomes" id="UP000794436"/>
    </source>
</evidence>
<dbReference type="Pfam" id="PF13832">
    <property type="entry name" value="zf-HC5HC2H_2"/>
    <property type="match status" value="1"/>
</dbReference>
<dbReference type="SUPFAM" id="SSF57903">
    <property type="entry name" value="FYVE/PHD zinc finger"/>
    <property type="match status" value="1"/>
</dbReference>
<dbReference type="Gene3D" id="3.30.40.10">
    <property type="entry name" value="Zinc/RING finger domain, C3HC4 (zinc finger)"/>
    <property type="match status" value="2"/>
</dbReference>
<evidence type="ECO:0000256" key="4">
    <source>
        <dbReference type="PROSITE-ProRule" id="PRU00146"/>
    </source>
</evidence>
<feature type="compositionally biased region" description="Basic and acidic residues" evidence="5">
    <location>
        <begin position="592"/>
        <end position="613"/>
    </location>
</feature>
<keyword evidence="3" id="KW-0862">Zinc</keyword>
<feature type="region of interest" description="Disordered" evidence="5">
    <location>
        <begin position="415"/>
        <end position="436"/>
    </location>
</feature>
<organism evidence="7 8">
    <name type="scientific">Pythium oligandrum</name>
    <name type="common">Mycoparasitic fungus</name>
    <dbReference type="NCBI Taxonomy" id="41045"/>
    <lineage>
        <taxon>Eukaryota</taxon>
        <taxon>Sar</taxon>
        <taxon>Stramenopiles</taxon>
        <taxon>Oomycota</taxon>
        <taxon>Peronosporomycetes</taxon>
        <taxon>Pythiales</taxon>
        <taxon>Pythiaceae</taxon>
        <taxon>Pythium</taxon>
    </lineage>
</organism>
<feature type="region of interest" description="Disordered" evidence="5">
    <location>
        <begin position="581"/>
        <end position="663"/>
    </location>
</feature>
<dbReference type="Proteomes" id="UP000794436">
    <property type="component" value="Unassembled WGS sequence"/>
</dbReference>
<protein>
    <recommendedName>
        <fullName evidence="6">PHD-type domain-containing protein</fullName>
    </recommendedName>
</protein>
<dbReference type="SMART" id="SM00249">
    <property type="entry name" value="PHD"/>
    <property type="match status" value="2"/>
</dbReference>
<evidence type="ECO:0000256" key="1">
    <source>
        <dbReference type="ARBA" id="ARBA00022723"/>
    </source>
</evidence>
<evidence type="ECO:0000313" key="7">
    <source>
        <dbReference type="EMBL" id="TMW62877.1"/>
    </source>
</evidence>
<feature type="compositionally biased region" description="Acidic residues" evidence="5">
    <location>
        <begin position="640"/>
        <end position="652"/>
    </location>
</feature>
<accession>A0A8K1CIP5</accession>